<evidence type="ECO:0000313" key="7">
    <source>
        <dbReference type="Proteomes" id="UP000277300"/>
    </source>
</evidence>
<dbReference type="InterPro" id="IPR019347">
    <property type="entry name" value="Axonemal_dynein_light_chain"/>
</dbReference>
<dbReference type="Proteomes" id="UP000284657">
    <property type="component" value="Unassembled WGS sequence"/>
</dbReference>
<evidence type="ECO:0000256" key="3">
    <source>
        <dbReference type="ARBA" id="ARBA00023175"/>
    </source>
</evidence>
<gene>
    <name evidence="6" type="ORF">BBJ29_010158</name>
    <name evidence="5" type="ORF">BBP00_00010122</name>
</gene>
<accession>A0A3F2RCK3</accession>
<keyword evidence="3" id="KW-0505">Motor protein</keyword>
<keyword evidence="1" id="KW-0243">Dynein</keyword>
<dbReference type="PANTHER" id="PTHR13183">
    <property type="entry name" value="AXONEMAL INNER ARM DYNEIN LIGHT CHAIN 28"/>
    <property type="match status" value="1"/>
</dbReference>
<comment type="caution">
    <text evidence="5">The sequence shown here is derived from an EMBL/GenBank/DDBJ whole genome shotgun (WGS) entry which is preliminary data.</text>
</comment>
<organism evidence="5 7">
    <name type="scientific">Phytophthora kernoviae</name>
    <dbReference type="NCBI Taxonomy" id="325452"/>
    <lineage>
        <taxon>Eukaryota</taxon>
        <taxon>Sar</taxon>
        <taxon>Stramenopiles</taxon>
        <taxon>Oomycota</taxon>
        <taxon>Peronosporomycetes</taxon>
        <taxon>Peronosporales</taxon>
        <taxon>Peronosporaceae</taxon>
        <taxon>Phytophthora</taxon>
    </lineage>
</organism>
<dbReference type="AlphaFoldDB" id="A0A3F2RCK3"/>
<sequence>MVGMAPASRADMQRLQEIFDQFLEQYQARMHVICPVREKFFLQVLEELIREVACECPERGLMLLRLRDELRLTIEAYQTLYHNSISYGRQKAVQAETGVGEFEGEIVRLKVEREQLVSKKRELAHK</sequence>
<evidence type="ECO:0000256" key="4">
    <source>
        <dbReference type="ARBA" id="ARBA00038114"/>
    </source>
</evidence>
<dbReference type="OrthoDB" id="273640at2759"/>
<dbReference type="Proteomes" id="UP000277300">
    <property type="component" value="Unassembled WGS sequence"/>
</dbReference>
<evidence type="ECO:0000256" key="1">
    <source>
        <dbReference type="ARBA" id="ARBA00023017"/>
    </source>
</evidence>
<evidence type="ECO:0000313" key="6">
    <source>
        <dbReference type="EMBL" id="RLN56409.1"/>
    </source>
</evidence>
<dbReference type="Pfam" id="PF10211">
    <property type="entry name" value="Ax_dynein_light"/>
    <property type="match status" value="1"/>
</dbReference>
<proteinExistence type="inferred from homology"/>
<dbReference type="EMBL" id="MBDO02001304">
    <property type="protein sequence ID" value="RLN49609.1"/>
    <property type="molecule type" value="Genomic_DNA"/>
</dbReference>
<protein>
    <recommendedName>
        <fullName evidence="9">Translin-associated factor X-interacting protein 1 N-terminal domain-containing protein</fullName>
    </recommendedName>
</protein>
<evidence type="ECO:0008006" key="9">
    <source>
        <dbReference type="Google" id="ProtNLM"/>
    </source>
</evidence>
<comment type="similarity">
    <text evidence="4">Belongs to the inner dynein arm light chain family.</text>
</comment>
<keyword evidence="2" id="KW-0175">Coiled coil</keyword>
<feature type="non-terminal residue" evidence="5">
    <location>
        <position position="126"/>
    </location>
</feature>
<dbReference type="GO" id="GO:0005930">
    <property type="term" value="C:axoneme"/>
    <property type="evidence" value="ECO:0007669"/>
    <property type="project" value="TreeGrafter"/>
</dbReference>
<evidence type="ECO:0000313" key="8">
    <source>
        <dbReference type="Proteomes" id="UP000284657"/>
    </source>
</evidence>
<reference evidence="7 8" key="1">
    <citation type="submission" date="2018-07" db="EMBL/GenBank/DDBJ databases">
        <title>Genome sequencing of oomycete isolates from Chile give support for New Zealand origin for Phytophthora kernoviae and make available the first Nothophytophthora sp. genome.</title>
        <authorList>
            <person name="Studholme D.J."/>
            <person name="Sanfuentes E."/>
            <person name="Panda P."/>
            <person name="Hill R."/>
            <person name="Sambles C."/>
            <person name="Grant M."/>
            <person name="Williams N.M."/>
            <person name="Mcdougal R.L."/>
        </authorList>
    </citation>
    <scope>NUCLEOTIDE SEQUENCE [LARGE SCALE GENOMIC DNA]</scope>
    <source>
        <strain evidence="5">Chile6</strain>
        <strain evidence="6">Chile7</strain>
    </source>
</reference>
<dbReference type="EMBL" id="MBAD02001274">
    <property type="protein sequence ID" value="RLN56409.1"/>
    <property type="molecule type" value="Genomic_DNA"/>
</dbReference>
<evidence type="ECO:0000313" key="5">
    <source>
        <dbReference type="EMBL" id="RLN49609.1"/>
    </source>
</evidence>
<evidence type="ECO:0000256" key="2">
    <source>
        <dbReference type="ARBA" id="ARBA00023054"/>
    </source>
</evidence>
<dbReference type="PANTHER" id="PTHR13183:SF0">
    <property type="entry name" value="AXONEMAL DYNEIN LIGHT INTERMEDIATE POLYPEPTIDE 1"/>
    <property type="match status" value="1"/>
</dbReference>
<dbReference type="GO" id="GO:0030286">
    <property type="term" value="C:dynein complex"/>
    <property type="evidence" value="ECO:0007669"/>
    <property type="project" value="UniProtKB-KW"/>
</dbReference>
<dbReference type="GO" id="GO:0045504">
    <property type="term" value="F:dynein heavy chain binding"/>
    <property type="evidence" value="ECO:0007669"/>
    <property type="project" value="TreeGrafter"/>
</dbReference>
<name>A0A3F2RCK3_9STRA</name>